<reference evidence="1" key="1">
    <citation type="submission" date="2018-02" db="EMBL/GenBank/DDBJ databases">
        <title>Rhizophora mucronata_Transcriptome.</title>
        <authorList>
            <person name="Meera S.P."/>
            <person name="Sreeshan A."/>
            <person name="Augustine A."/>
        </authorList>
    </citation>
    <scope>NUCLEOTIDE SEQUENCE</scope>
    <source>
        <tissue evidence="1">Leaf</tissue>
    </source>
</reference>
<proteinExistence type="predicted"/>
<evidence type="ECO:0000313" key="1">
    <source>
        <dbReference type="EMBL" id="MBX66233.1"/>
    </source>
</evidence>
<protein>
    <submittedName>
        <fullName evidence="1">Uncharacterized protein</fullName>
    </submittedName>
</protein>
<organism evidence="1">
    <name type="scientific">Rhizophora mucronata</name>
    <name type="common">Asiatic mangrove</name>
    <dbReference type="NCBI Taxonomy" id="61149"/>
    <lineage>
        <taxon>Eukaryota</taxon>
        <taxon>Viridiplantae</taxon>
        <taxon>Streptophyta</taxon>
        <taxon>Embryophyta</taxon>
        <taxon>Tracheophyta</taxon>
        <taxon>Spermatophyta</taxon>
        <taxon>Magnoliopsida</taxon>
        <taxon>eudicotyledons</taxon>
        <taxon>Gunneridae</taxon>
        <taxon>Pentapetalae</taxon>
        <taxon>rosids</taxon>
        <taxon>fabids</taxon>
        <taxon>Malpighiales</taxon>
        <taxon>Rhizophoraceae</taxon>
        <taxon>Rhizophora</taxon>
    </lineage>
</organism>
<sequence length="24" mass="2840">MCFAQSYRLVTQKIRNIATGNFDY</sequence>
<dbReference type="EMBL" id="GGEC01085749">
    <property type="protein sequence ID" value="MBX66233.1"/>
    <property type="molecule type" value="Transcribed_RNA"/>
</dbReference>
<accession>A0A2P2QGU2</accession>
<dbReference type="AlphaFoldDB" id="A0A2P2QGU2"/>
<name>A0A2P2QGU2_RHIMU</name>